<organism evidence="2 3">
    <name type="scientific">Trifolium medium</name>
    <dbReference type="NCBI Taxonomy" id="97028"/>
    <lineage>
        <taxon>Eukaryota</taxon>
        <taxon>Viridiplantae</taxon>
        <taxon>Streptophyta</taxon>
        <taxon>Embryophyta</taxon>
        <taxon>Tracheophyta</taxon>
        <taxon>Spermatophyta</taxon>
        <taxon>Magnoliopsida</taxon>
        <taxon>eudicotyledons</taxon>
        <taxon>Gunneridae</taxon>
        <taxon>Pentapetalae</taxon>
        <taxon>rosids</taxon>
        <taxon>fabids</taxon>
        <taxon>Fabales</taxon>
        <taxon>Fabaceae</taxon>
        <taxon>Papilionoideae</taxon>
        <taxon>50 kb inversion clade</taxon>
        <taxon>NPAAA clade</taxon>
        <taxon>Hologalegina</taxon>
        <taxon>IRL clade</taxon>
        <taxon>Trifolieae</taxon>
        <taxon>Trifolium</taxon>
    </lineage>
</organism>
<evidence type="ECO:0000256" key="1">
    <source>
        <dbReference type="SAM" id="Phobius"/>
    </source>
</evidence>
<comment type="caution">
    <text evidence="2">The sequence shown here is derived from an EMBL/GenBank/DDBJ whole genome shotgun (WGS) entry which is preliminary data.</text>
</comment>
<dbReference type="AlphaFoldDB" id="A0A392LYH4"/>
<evidence type="ECO:0000313" key="3">
    <source>
        <dbReference type="Proteomes" id="UP000265520"/>
    </source>
</evidence>
<dbReference type="EMBL" id="LXQA010000598">
    <property type="protein sequence ID" value="MCH80017.1"/>
    <property type="molecule type" value="Genomic_DNA"/>
</dbReference>
<evidence type="ECO:0000313" key="2">
    <source>
        <dbReference type="EMBL" id="MCH80017.1"/>
    </source>
</evidence>
<dbReference type="Proteomes" id="UP000265520">
    <property type="component" value="Unassembled WGS sequence"/>
</dbReference>
<feature type="transmembrane region" description="Helical" evidence="1">
    <location>
        <begin position="6"/>
        <end position="27"/>
    </location>
</feature>
<sequence>MGLDLAAFAVFLSGFPPSGIFPFVMALTVSWRVLWHLLAPAKSASIVTTLSFALWNFILRCTVDGTASNDAKLNEALGACDRAIETLDAPASTLTKNISAILFFSLPLEGPLGVGVPPMIDDIS</sequence>
<gene>
    <name evidence="2" type="ORF">A2U01_0000779</name>
</gene>
<feature type="transmembrane region" description="Helical" evidence="1">
    <location>
        <begin position="34"/>
        <end position="58"/>
    </location>
</feature>
<accession>A0A392LYH4</accession>
<keyword evidence="1" id="KW-1133">Transmembrane helix</keyword>
<keyword evidence="1" id="KW-0472">Membrane</keyword>
<keyword evidence="3" id="KW-1185">Reference proteome</keyword>
<reference evidence="2 3" key="1">
    <citation type="journal article" date="2018" name="Front. Plant Sci.">
        <title>Red Clover (Trifolium pratense) and Zigzag Clover (T. medium) - A Picture of Genomic Similarities and Differences.</title>
        <authorList>
            <person name="Dluhosova J."/>
            <person name="Istvanek J."/>
            <person name="Nedelnik J."/>
            <person name="Repkova J."/>
        </authorList>
    </citation>
    <scope>NUCLEOTIDE SEQUENCE [LARGE SCALE GENOMIC DNA]</scope>
    <source>
        <strain evidence="3">cv. 10/8</strain>
        <tissue evidence="2">Leaf</tissue>
    </source>
</reference>
<proteinExistence type="predicted"/>
<protein>
    <submittedName>
        <fullName evidence="2">Uncharacterized protein</fullName>
    </submittedName>
</protein>
<name>A0A392LYH4_9FABA</name>
<keyword evidence="1" id="KW-0812">Transmembrane</keyword>